<evidence type="ECO:0000313" key="17">
    <source>
        <dbReference type="EMBL" id="CAE8640394.1"/>
    </source>
</evidence>
<evidence type="ECO:0000256" key="13">
    <source>
        <dbReference type="ARBA" id="ARBA00041808"/>
    </source>
</evidence>
<dbReference type="InterPro" id="IPR036962">
    <property type="entry name" value="Glyco_hydro_3_N_sf"/>
</dbReference>
<evidence type="ECO:0000256" key="3">
    <source>
        <dbReference type="ARBA" id="ARBA00005336"/>
    </source>
</evidence>
<feature type="domain" description="Fibronectin type III-like" evidence="16">
    <location>
        <begin position="852"/>
        <end position="925"/>
    </location>
</feature>
<evidence type="ECO:0000256" key="2">
    <source>
        <dbReference type="ARBA" id="ARBA00004613"/>
    </source>
</evidence>
<comment type="similarity">
    <text evidence="3">Belongs to the glycosyl hydrolase 3 family.</text>
</comment>
<protein>
    <recommendedName>
        <fullName evidence="10">Probable beta-glucosidase G</fullName>
        <ecNumber evidence="4">3.2.1.21</ecNumber>
    </recommendedName>
    <alternativeName>
        <fullName evidence="11">Beta-D-glucoside glucohydrolase G</fullName>
    </alternativeName>
    <alternativeName>
        <fullName evidence="12">Cellobiase G</fullName>
    </alternativeName>
    <alternativeName>
        <fullName evidence="13">Gentiobiase G</fullName>
    </alternativeName>
</protein>
<evidence type="ECO:0000256" key="1">
    <source>
        <dbReference type="ARBA" id="ARBA00000448"/>
    </source>
</evidence>
<evidence type="ECO:0000259" key="16">
    <source>
        <dbReference type="SMART" id="SM01217"/>
    </source>
</evidence>
<dbReference type="Pfam" id="PF01915">
    <property type="entry name" value="Glyco_hydro_3_C"/>
    <property type="match status" value="1"/>
</dbReference>
<dbReference type="InterPro" id="IPR036881">
    <property type="entry name" value="Glyco_hydro_3_C_sf"/>
</dbReference>
<sequence length="1437" mass="155486">MPATSSRFGNLGATTSRMSWAAGLPIEGGGGRNCMSQNVDFGFPAVLLQLCLIIHLREGQVNNTRTNFKFKFDGFLPMNITQDCSGPPPGVRAAVRSGVDPMFSFGGGGTRTVPRSPGEGGKGSRTALQRELQSLRSEDEETPIPFIPGAVVPRVLAEDLDAVPALPEALSSLSGATGRKGKLYMLLIFFVLLTMPAIVVAKLAENFSSYFHSKPPSARSVVQARAAWFMGGGEDAGLPPGYCTEHAMSTDYEAWAKGLVAQMTTEEKFRLIDARGYSGWTALEGYFVGSILAVPRLGIPSIKMQDAEAGFRTIDKRMIGTVTSWPCALVLSASWDPQLTWKWAEAMGQEFRAKGANVALGPAVNVHRVPFNGRNAEYISGEDPALGESLVPAYVKGLQEGAGVAAVVKHFTLNQQETLRTTVNSQADARVRWEQYYLPFEAAVNAGVAAVMCSYNYVNGLQACSNHEVITDDLKSRMGFEGWVMSDWWALTGPEAAAAGTDMDMPGNDDNFAKHKLDSLPAGRVEEMVMRTLIGMRRSGAWSEPPSFDCRVGCDCGDSLYSVNATSDEHVALARRIAAAGAVLLKNDPIPKKSDRVLPLKAGQKVAVLGAACDQSQDVDAMMKEWTAANYYVLGGSSRVLSPYTVSVVAGLKGRGLDVRTSAEDSLAAAKNSMVGSDVAVVCGGATAAETKDRTTLSLDQELFIQGVVNAGVELGIPVVVLAFAPGAVTTPWRDAATGVVTMFHSGQQTGHAAADILLGSVNPSGRLPVTFPAQEADATRPCESANCPYTEGLKGGWHMYQGLPVAYPFGFGLSYTEFEYTAGSMKTNSDANGRRGMSVNIRNVGARPGSDIVQLYVGFPVSATTQDEPAYRLRHFKKTKELQPGESEIIEFELSPRDETIWDSSLNMWDMVFGDYTVFVGSSSRDLHLCGSFGNQLGSDQTRWVPLGKCRLENGIAKPTGACSERYADRGIIPRTIAYLFEDRGFSSWLRNADLSQTIATNRDKQEFQNRKDASYRLVHSDGGYFQLHCYDLLCREDSAKKLEDKNDASTRSHCMPAPKSIGSCRERSSLTMVMLSHGAAATSRMPGSLASCFEHSEISDGESTIPGLISDDDGQETSFQAAEVDNGRDAVPGGTGGAAHFLEARVEHAVHDFKQDASGAASVALDDLLAVLREIPARQWRNTEGASQIDSMTLGLVSGARTRGLCVPSKKTFLYPNLCRALLQFWRQHLAAVGNYAAREHVDANNLGPSWILAMGELFAEDALGPEEHCVQDDIRGSAGSLLYRKGDRCRGSSLDVHGCWQQFDGRRLHFTRPFEGGDRYSLIFFTVRRHRSTSESACRVLSSFGFVPTAPSLSSCGSAHEHSQAVRRSRVGARKFRVATLRPLSAPKSLEPAAASGWLSRRARSFSKGTSESEVQTVVEMDRGQMPKRRRTRI</sequence>
<feature type="region of interest" description="Disordered" evidence="14">
    <location>
        <begin position="106"/>
        <end position="125"/>
    </location>
</feature>
<dbReference type="SMART" id="SM01217">
    <property type="entry name" value="Fn3_like"/>
    <property type="match status" value="1"/>
</dbReference>
<keyword evidence="8" id="KW-0326">Glycosidase</keyword>
<dbReference type="Proteomes" id="UP000654075">
    <property type="component" value="Unassembled WGS sequence"/>
</dbReference>
<dbReference type="InterPro" id="IPR001764">
    <property type="entry name" value="Glyco_hydro_3_N"/>
</dbReference>
<name>A0A813HNZ8_POLGL</name>
<dbReference type="GO" id="GO:0009251">
    <property type="term" value="P:glucan catabolic process"/>
    <property type="evidence" value="ECO:0007669"/>
    <property type="project" value="TreeGrafter"/>
</dbReference>
<feature type="compositionally biased region" description="Polar residues" evidence="14">
    <location>
        <begin position="1410"/>
        <end position="1419"/>
    </location>
</feature>
<dbReference type="SUPFAM" id="SSF51445">
    <property type="entry name" value="(Trans)glycosidases"/>
    <property type="match status" value="1"/>
</dbReference>
<dbReference type="Pfam" id="PF14310">
    <property type="entry name" value="Fn3-like"/>
    <property type="match status" value="1"/>
</dbReference>
<gene>
    <name evidence="17" type="ORF">PGLA1383_LOCUS55268</name>
</gene>
<evidence type="ECO:0000256" key="12">
    <source>
        <dbReference type="ARBA" id="ARBA00041601"/>
    </source>
</evidence>
<dbReference type="GO" id="GO:0005576">
    <property type="term" value="C:extracellular region"/>
    <property type="evidence" value="ECO:0007669"/>
    <property type="project" value="UniProtKB-SubCell"/>
</dbReference>
<dbReference type="OrthoDB" id="416222at2759"/>
<evidence type="ECO:0000256" key="8">
    <source>
        <dbReference type="ARBA" id="ARBA00023295"/>
    </source>
</evidence>
<keyword evidence="15" id="KW-0812">Transmembrane</keyword>
<dbReference type="Gene3D" id="3.20.20.300">
    <property type="entry name" value="Glycoside hydrolase, family 3, N-terminal domain"/>
    <property type="match status" value="1"/>
</dbReference>
<keyword evidence="7" id="KW-0378">Hydrolase</keyword>
<evidence type="ECO:0000256" key="9">
    <source>
        <dbReference type="ARBA" id="ARBA00024983"/>
    </source>
</evidence>
<keyword evidence="18" id="KW-1185">Reference proteome</keyword>
<comment type="function">
    <text evidence="9">Beta-glucosidases are one of a number of cellulolytic enzymes involved in the degradation of cellulosic biomass. Catalyzes the last step releasing glucose from the inhibitory cellobiose.</text>
</comment>
<dbReference type="PANTHER" id="PTHR42715:SF12">
    <property type="entry name" value="BETA-GLUCOSIDASE G-RELATED"/>
    <property type="match status" value="1"/>
</dbReference>
<comment type="subcellular location">
    <subcellularLocation>
        <location evidence="2">Secreted</location>
    </subcellularLocation>
</comment>
<dbReference type="InterPro" id="IPR013783">
    <property type="entry name" value="Ig-like_fold"/>
</dbReference>
<organism evidence="17 18">
    <name type="scientific">Polarella glacialis</name>
    <name type="common">Dinoflagellate</name>
    <dbReference type="NCBI Taxonomy" id="89957"/>
    <lineage>
        <taxon>Eukaryota</taxon>
        <taxon>Sar</taxon>
        <taxon>Alveolata</taxon>
        <taxon>Dinophyceae</taxon>
        <taxon>Suessiales</taxon>
        <taxon>Suessiaceae</taxon>
        <taxon>Polarella</taxon>
    </lineage>
</organism>
<evidence type="ECO:0000256" key="14">
    <source>
        <dbReference type="SAM" id="MobiDB-lite"/>
    </source>
</evidence>
<comment type="catalytic activity">
    <reaction evidence="1">
        <text>Hydrolysis of terminal, non-reducing beta-D-glucosyl residues with release of beta-D-glucose.</text>
        <dbReference type="EC" id="3.2.1.21"/>
    </reaction>
</comment>
<dbReference type="PANTHER" id="PTHR42715">
    <property type="entry name" value="BETA-GLUCOSIDASE"/>
    <property type="match status" value="1"/>
</dbReference>
<keyword evidence="6" id="KW-0732">Signal</keyword>
<dbReference type="InterPro" id="IPR002772">
    <property type="entry name" value="Glyco_hydro_3_C"/>
</dbReference>
<dbReference type="InterPro" id="IPR050288">
    <property type="entry name" value="Cellulose_deg_GH3"/>
</dbReference>
<dbReference type="Gene3D" id="2.60.40.10">
    <property type="entry name" value="Immunoglobulins"/>
    <property type="match status" value="1"/>
</dbReference>
<evidence type="ECO:0000256" key="10">
    <source>
        <dbReference type="ARBA" id="ARBA00039579"/>
    </source>
</evidence>
<comment type="caution">
    <text evidence="17">The sequence shown here is derived from an EMBL/GenBank/DDBJ whole genome shotgun (WGS) entry which is preliminary data.</text>
</comment>
<accession>A0A813HNZ8</accession>
<reference evidence="17" key="1">
    <citation type="submission" date="2021-02" db="EMBL/GenBank/DDBJ databases">
        <authorList>
            <person name="Dougan E. K."/>
            <person name="Rhodes N."/>
            <person name="Thang M."/>
            <person name="Chan C."/>
        </authorList>
    </citation>
    <scope>NUCLEOTIDE SEQUENCE</scope>
</reference>
<dbReference type="Pfam" id="PF00933">
    <property type="entry name" value="Glyco_hydro_3"/>
    <property type="match status" value="1"/>
</dbReference>
<dbReference type="PRINTS" id="PR00133">
    <property type="entry name" value="GLHYDRLASE3"/>
</dbReference>
<dbReference type="EC" id="3.2.1.21" evidence="4"/>
<dbReference type="InterPro" id="IPR017853">
    <property type="entry name" value="GH"/>
</dbReference>
<keyword evidence="15" id="KW-0472">Membrane</keyword>
<evidence type="ECO:0000256" key="15">
    <source>
        <dbReference type="SAM" id="Phobius"/>
    </source>
</evidence>
<dbReference type="SUPFAM" id="SSF52279">
    <property type="entry name" value="Beta-D-glucan exohydrolase, C-terminal domain"/>
    <property type="match status" value="1"/>
</dbReference>
<feature type="region of interest" description="Disordered" evidence="14">
    <location>
        <begin position="1406"/>
        <end position="1437"/>
    </location>
</feature>
<dbReference type="Gene3D" id="3.40.50.1700">
    <property type="entry name" value="Glycoside hydrolase family 3 C-terminal domain"/>
    <property type="match status" value="1"/>
</dbReference>
<dbReference type="GO" id="GO:0008422">
    <property type="term" value="F:beta-glucosidase activity"/>
    <property type="evidence" value="ECO:0007669"/>
    <property type="project" value="UniProtKB-EC"/>
</dbReference>
<evidence type="ECO:0000256" key="7">
    <source>
        <dbReference type="ARBA" id="ARBA00022801"/>
    </source>
</evidence>
<proteinExistence type="inferred from homology"/>
<keyword evidence="15" id="KW-1133">Transmembrane helix</keyword>
<evidence type="ECO:0000313" key="18">
    <source>
        <dbReference type="Proteomes" id="UP000654075"/>
    </source>
</evidence>
<evidence type="ECO:0000256" key="6">
    <source>
        <dbReference type="ARBA" id="ARBA00022729"/>
    </source>
</evidence>
<evidence type="ECO:0000256" key="5">
    <source>
        <dbReference type="ARBA" id="ARBA00022525"/>
    </source>
</evidence>
<dbReference type="InterPro" id="IPR026891">
    <property type="entry name" value="Fn3-like"/>
</dbReference>
<dbReference type="EMBL" id="CAJNNV010032577">
    <property type="protein sequence ID" value="CAE8640394.1"/>
    <property type="molecule type" value="Genomic_DNA"/>
</dbReference>
<evidence type="ECO:0000256" key="4">
    <source>
        <dbReference type="ARBA" id="ARBA00012744"/>
    </source>
</evidence>
<evidence type="ECO:0000256" key="11">
    <source>
        <dbReference type="ARBA" id="ARBA00041276"/>
    </source>
</evidence>
<keyword evidence="5" id="KW-0964">Secreted</keyword>
<feature type="transmembrane region" description="Helical" evidence="15">
    <location>
        <begin position="183"/>
        <end position="204"/>
    </location>
</feature>